<dbReference type="EMBL" id="UYYF01000090">
    <property type="protein sequence ID" value="VDM96098.1"/>
    <property type="molecule type" value="Genomic_DNA"/>
</dbReference>
<reference evidence="3" key="1">
    <citation type="submission" date="2017-02" db="UniProtKB">
        <authorList>
            <consortium name="WormBaseParasite"/>
        </authorList>
    </citation>
    <scope>IDENTIFICATION</scope>
</reference>
<evidence type="ECO:0000313" key="3">
    <source>
        <dbReference type="WBParaSite" id="TCLT_0000092201-mRNA-1"/>
    </source>
</evidence>
<accession>A0A0N5CLD9</accession>
<dbReference type="Proteomes" id="UP000276776">
    <property type="component" value="Unassembled WGS sequence"/>
</dbReference>
<organism evidence="3">
    <name type="scientific">Thelazia callipaeda</name>
    <name type="common">Oriental eyeworm</name>
    <name type="synonym">Parasitic nematode</name>
    <dbReference type="NCBI Taxonomy" id="103827"/>
    <lineage>
        <taxon>Eukaryota</taxon>
        <taxon>Metazoa</taxon>
        <taxon>Ecdysozoa</taxon>
        <taxon>Nematoda</taxon>
        <taxon>Chromadorea</taxon>
        <taxon>Rhabditida</taxon>
        <taxon>Spirurina</taxon>
        <taxon>Spiruromorpha</taxon>
        <taxon>Thelazioidea</taxon>
        <taxon>Thelaziidae</taxon>
        <taxon>Thelazia</taxon>
    </lineage>
</organism>
<name>A0A0N5CLD9_THECL</name>
<reference evidence="1 2" key="2">
    <citation type="submission" date="2018-11" db="EMBL/GenBank/DDBJ databases">
        <authorList>
            <consortium name="Pathogen Informatics"/>
        </authorList>
    </citation>
    <scope>NUCLEOTIDE SEQUENCE [LARGE SCALE GENOMIC DNA]</scope>
</reference>
<sequence>MEVLPTRFQKVPQVKAGLQANNLYAEPYKLTTKYLARVMQLDAAMRKLVADNQLGTVTQVQSTKEQDKNNSVRDDLGWDCNELHKRYAKETSISDHFEAYIRSMVLKKTLESIFFDNRYRFHEDEAKSMSTTNLSAKQIQPECRNAIQHQN</sequence>
<keyword evidence="2" id="KW-1185">Reference proteome</keyword>
<gene>
    <name evidence="1" type="ORF">TCLT_LOCUS923</name>
</gene>
<dbReference type="WBParaSite" id="TCLT_0000092201-mRNA-1">
    <property type="protein sequence ID" value="TCLT_0000092201-mRNA-1"/>
    <property type="gene ID" value="TCLT_0000092201"/>
</dbReference>
<dbReference type="OrthoDB" id="2193044at2759"/>
<dbReference type="AlphaFoldDB" id="A0A0N5CLD9"/>
<proteinExistence type="predicted"/>
<evidence type="ECO:0000313" key="2">
    <source>
        <dbReference type="Proteomes" id="UP000276776"/>
    </source>
</evidence>
<protein>
    <submittedName>
        <fullName evidence="3">Ubiquitinyl hydrolase 1</fullName>
    </submittedName>
</protein>
<evidence type="ECO:0000313" key="1">
    <source>
        <dbReference type="EMBL" id="VDM96098.1"/>
    </source>
</evidence>